<dbReference type="InterPro" id="IPR036901">
    <property type="entry name" value="Asp/Orn_carbamoylTrfase_sf"/>
</dbReference>
<dbReference type="InterPro" id="IPR006132">
    <property type="entry name" value="Asp/Orn_carbamoyltranf_P-bd"/>
</dbReference>
<dbReference type="AlphaFoldDB" id="T1C903"/>
<dbReference type="FunFam" id="3.40.50.1370:FF:000001">
    <property type="entry name" value="Aspartate carbamoyltransferase"/>
    <property type="match status" value="1"/>
</dbReference>
<comment type="similarity">
    <text evidence="2">Belongs to the aspartate/ornithine carbamoyltransferase superfamily. ATCase family.</text>
</comment>
<comment type="pathway">
    <text evidence="1">Pyrimidine metabolism; UMP biosynthesis via de novo pathway; (S)-dihydroorotate from bicarbonate: step 2/3.</text>
</comment>
<name>T1C903_9ZZZZ</name>
<dbReference type="UniPathway" id="UPA00070">
    <property type="reaction ID" value="UER00116"/>
</dbReference>
<dbReference type="NCBIfam" id="TIGR00670">
    <property type="entry name" value="asp_carb_tr"/>
    <property type="match status" value="1"/>
</dbReference>
<dbReference type="SUPFAM" id="SSF53671">
    <property type="entry name" value="Aspartate/ornithine carbamoyltransferase"/>
    <property type="match status" value="1"/>
</dbReference>
<evidence type="ECO:0000256" key="7">
    <source>
        <dbReference type="ARBA" id="ARBA00048859"/>
    </source>
</evidence>
<dbReference type="InterPro" id="IPR006130">
    <property type="entry name" value="Asp/Orn_carbamoylTrfase"/>
</dbReference>
<comment type="function">
    <text evidence="6">Catalyzes the condensation of carbamoyl phosphate and aspartate to form carbamoyl aspartate and inorganic phosphate, the committed step in the de novo pyrimidine nucleotide biosynthesis pathway.</text>
</comment>
<dbReference type="Pfam" id="PF00185">
    <property type="entry name" value="OTCace"/>
    <property type="match status" value="1"/>
</dbReference>
<dbReference type="FunFam" id="3.40.50.1370:FF:000002">
    <property type="entry name" value="Aspartate carbamoyltransferase 2"/>
    <property type="match status" value="1"/>
</dbReference>
<dbReference type="Pfam" id="PF02729">
    <property type="entry name" value="OTCace_N"/>
    <property type="match status" value="1"/>
</dbReference>
<dbReference type="PROSITE" id="PS00097">
    <property type="entry name" value="CARBAMOYLTRANSFERASE"/>
    <property type="match status" value="1"/>
</dbReference>
<evidence type="ECO:0000256" key="3">
    <source>
        <dbReference type="ARBA" id="ARBA00013008"/>
    </source>
</evidence>
<dbReference type="PANTHER" id="PTHR45753">
    <property type="entry name" value="ORNITHINE CARBAMOYLTRANSFERASE, MITOCHONDRIAL"/>
    <property type="match status" value="1"/>
</dbReference>
<sequence>MIKNRSIASIDDISEDEMIEIFDLTEKMLSALESQKRLTPMAGKIMATLFFEPSTRTRLSFESAMNRLGGGVIGFSDVKSSSVSKGETLADTIRMAESYSDIIVIRHPLEGAARLASKFTARPIVNAGDGSGQHPTQTLLDLFTIKKEIGRLDKLDITLVGDLKYGRTVHSLLLALARLNATVHLVSPPTLKIPHHVLSAVTEKIDVTESDDLSRVIRDTDVLYVTRIQKERFPDSEEYQKLIGSYSIDPEVVSKMKKTSIIMHPLPRVDEIRPEVDTLPQAKYFRQAFYGVPVRMALIMLLLGGEF</sequence>
<dbReference type="GO" id="GO:0044205">
    <property type="term" value="P:'de novo' UMP biosynthetic process"/>
    <property type="evidence" value="ECO:0007669"/>
    <property type="project" value="UniProtKB-UniPathway"/>
</dbReference>
<protein>
    <recommendedName>
        <fullName evidence="3">aspartate carbamoyltransferase</fullName>
        <ecNumber evidence="3">2.1.3.2</ecNumber>
    </recommendedName>
</protein>
<dbReference type="HAMAP" id="MF_00001">
    <property type="entry name" value="Asp_carb_tr"/>
    <property type="match status" value="1"/>
</dbReference>
<evidence type="ECO:0000256" key="4">
    <source>
        <dbReference type="ARBA" id="ARBA00022679"/>
    </source>
</evidence>
<keyword evidence="5" id="KW-0665">Pyrimidine biosynthesis</keyword>
<comment type="caution">
    <text evidence="10">The sequence shown here is derived from an EMBL/GenBank/DDBJ whole genome shotgun (WGS) entry which is preliminary data.</text>
</comment>
<accession>T1C903</accession>
<evidence type="ECO:0000259" key="8">
    <source>
        <dbReference type="Pfam" id="PF00185"/>
    </source>
</evidence>
<gene>
    <name evidence="10" type="ORF">B1B_00603</name>
</gene>
<dbReference type="NCBIfam" id="NF002032">
    <property type="entry name" value="PRK00856.1"/>
    <property type="match status" value="1"/>
</dbReference>
<evidence type="ECO:0000256" key="1">
    <source>
        <dbReference type="ARBA" id="ARBA00004852"/>
    </source>
</evidence>
<evidence type="ECO:0000256" key="6">
    <source>
        <dbReference type="ARBA" id="ARBA00043884"/>
    </source>
</evidence>
<dbReference type="InterPro" id="IPR006131">
    <property type="entry name" value="Asp_carbamoyltransf_Asp/Orn-bd"/>
</dbReference>
<dbReference type="GO" id="GO:0006520">
    <property type="term" value="P:amino acid metabolic process"/>
    <property type="evidence" value="ECO:0007669"/>
    <property type="project" value="InterPro"/>
</dbReference>
<evidence type="ECO:0000313" key="10">
    <source>
        <dbReference type="EMBL" id="EQD78652.1"/>
    </source>
</evidence>
<keyword evidence="4 10" id="KW-0808">Transferase</keyword>
<dbReference type="GO" id="GO:0004070">
    <property type="term" value="F:aspartate carbamoyltransferase activity"/>
    <property type="evidence" value="ECO:0007669"/>
    <property type="project" value="UniProtKB-EC"/>
</dbReference>
<dbReference type="PRINTS" id="PR00100">
    <property type="entry name" value="AOTCASE"/>
</dbReference>
<feature type="domain" description="Aspartate/ornithine carbamoyltransferase carbamoyl-P binding" evidence="9">
    <location>
        <begin position="5"/>
        <end position="146"/>
    </location>
</feature>
<dbReference type="Gene3D" id="3.40.50.1370">
    <property type="entry name" value="Aspartate/ornithine carbamoyltransferase"/>
    <property type="match status" value="2"/>
</dbReference>
<dbReference type="EMBL" id="AUZY01000460">
    <property type="protein sequence ID" value="EQD78652.1"/>
    <property type="molecule type" value="Genomic_DNA"/>
</dbReference>
<dbReference type="PRINTS" id="PR00101">
    <property type="entry name" value="ATCASE"/>
</dbReference>
<dbReference type="EC" id="2.1.3.2" evidence="3"/>
<evidence type="ECO:0000259" key="9">
    <source>
        <dbReference type="Pfam" id="PF02729"/>
    </source>
</evidence>
<evidence type="ECO:0000256" key="5">
    <source>
        <dbReference type="ARBA" id="ARBA00022975"/>
    </source>
</evidence>
<dbReference type="GO" id="GO:0006207">
    <property type="term" value="P:'de novo' pyrimidine nucleobase biosynthetic process"/>
    <property type="evidence" value="ECO:0007669"/>
    <property type="project" value="InterPro"/>
</dbReference>
<reference evidence="10" key="1">
    <citation type="submission" date="2013-08" db="EMBL/GenBank/DDBJ databases">
        <authorList>
            <person name="Mendez C."/>
            <person name="Richter M."/>
            <person name="Ferrer M."/>
            <person name="Sanchez J."/>
        </authorList>
    </citation>
    <scope>NUCLEOTIDE SEQUENCE</scope>
</reference>
<feature type="domain" description="Aspartate/ornithine carbamoyltransferase Asp/Orn-binding" evidence="8">
    <location>
        <begin position="154"/>
        <end position="301"/>
    </location>
</feature>
<evidence type="ECO:0000256" key="2">
    <source>
        <dbReference type="ARBA" id="ARBA00008896"/>
    </source>
</evidence>
<reference evidence="10" key="2">
    <citation type="journal article" date="2014" name="ISME J.">
        <title>Microbial stratification in low pH oxic and suboxic macroscopic growths along an acid mine drainage.</title>
        <authorList>
            <person name="Mendez-Garcia C."/>
            <person name="Mesa V."/>
            <person name="Sprenger R.R."/>
            <person name="Richter M."/>
            <person name="Diez M.S."/>
            <person name="Solano J."/>
            <person name="Bargiela R."/>
            <person name="Golyshina O.V."/>
            <person name="Manteca A."/>
            <person name="Ramos J.L."/>
            <person name="Gallego J.R."/>
            <person name="Llorente I."/>
            <person name="Martins Dos Santos V.A."/>
            <person name="Jensen O.N."/>
            <person name="Pelaez A.I."/>
            <person name="Sanchez J."/>
            <person name="Ferrer M."/>
        </authorList>
    </citation>
    <scope>NUCLEOTIDE SEQUENCE</scope>
</reference>
<dbReference type="PANTHER" id="PTHR45753:SF6">
    <property type="entry name" value="ASPARTATE CARBAMOYLTRANSFERASE"/>
    <property type="match status" value="1"/>
</dbReference>
<proteinExistence type="inferred from homology"/>
<organism evidence="10">
    <name type="scientific">mine drainage metagenome</name>
    <dbReference type="NCBI Taxonomy" id="410659"/>
    <lineage>
        <taxon>unclassified sequences</taxon>
        <taxon>metagenomes</taxon>
        <taxon>ecological metagenomes</taxon>
    </lineage>
</organism>
<dbReference type="GO" id="GO:0016597">
    <property type="term" value="F:amino acid binding"/>
    <property type="evidence" value="ECO:0007669"/>
    <property type="project" value="InterPro"/>
</dbReference>
<dbReference type="InterPro" id="IPR002082">
    <property type="entry name" value="Asp_carbamoyltransf"/>
</dbReference>
<comment type="catalytic activity">
    <reaction evidence="7">
        <text>carbamoyl phosphate + L-aspartate = N-carbamoyl-L-aspartate + phosphate + H(+)</text>
        <dbReference type="Rhea" id="RHEA:20013"/>
        <dbReference type="ChEBI" id="CHEBI:15378"/>
        <dbReference type="ChEBI" id="CHEBI:29991"/>
        <dbReference type="ChEBI" id="CHEBI:32814"/>
        <dbReference type="ChEBI" id="CHEBI:43474"/>
        <dbReference type="ChEBI" id="CHEBI:58228"/>
        <dbReference type="EC" id="2.1.3.2"/>
    </reaction>
</comment>